<feature type="domain" description="FHA" evidence="2">
    <location>
        <begin position="142"/>
        <end position="193"/>
    </location>
</feature>
<dbReference type="Gene3D" id="2.60.200.20">
    <property type="match status" value="2"/>
</dbReference>
<proteinExistence type="predicted"/>
<dbReference type="Pfam" id="PF00027">
    <property type="entry name" value="cNMP_binding"/>
    <property type="match status" value="1"/>
</dbReference>
<accession>A0A3F2RYV5</accession>
<reference evidence="6 7" key="1">
    <citation type="submission" date="2018-07" db="EMBL/GenBank/DDBJ databases">
        <title>Genome sequencing of oomycete isolates from Chile give support for New Zealand origin for Phytophthora kernoviae and make available the first Nothophytophthora sp. genome.</title>
        <authorList>
            <person name="Studholme D.J."/>
            <person name="Sanfuentes E."/>
            <person name="Panda P."/>
            <person name="Hill R."/>
            <person name="Sambles C."/>
            <person name="Grant M."/>
            <person name="Williams N.M."/>
            <person name="Mcdougal R.L."/>
        </authorList>
    </citation>
    <scope>NUCLEOTIDE SEQUENCE [LARGE SCALE GENOMIC DNA]</scope>
    <source>
        <strain evidence="5">Chile6</strain>
        <strain evidence="4">Chile7</strain>
    </source>
</reference>
<dbReference type="InterPro" id="IPR000595">
    <property type="entry name" value="cNMP-bd_dom"/>
</dbReference>
<evidence type="ECO:0008006" key="8">
    <source>
        <dbReference type="Google" id="ProtNLM"/>
    </source>
</evidence>
<evidence type="ECO:0000259" key="2">
    <source>
        <dbReference type="PROSITE" id="PS50006"/>
    </source>
</evidence>
<dbReference type="AlphaFoldDB" id="A0A3F2RYV5"/>
<dbReference type="InterPro" id="IPR008984">
    <property type="entry name" value="SMAD_FHA_dom_sf"/>
</dbReference>
<feature type="compositionally biased region" description="Polar residues" evidence="1">
    <location>
        <begin position="750"/>
        <end position="763"/>
    </location>
</feature>
<dbReference type="SUPFAM" id="SSF51206">
    <property type="entry name" value="cAMP-binding domain-like"/>
    <property type="match status" value="1"/>
</dbReference>
<feature type="region of interest" description="Disordered" evidence="1">
    <location>
        <begin position="750"/>
        <end position="797"/>
    </location>
</feature>
<feature type="region of interest" description="Disordered" evidence="1">
    <location>
        <begin position="645"/>
        <end position="667"/>
    </location>
</feature>
<feature type="region of interest" description="Disordered" evidence="1">
    <location>
        <begin position="17"/>
        <end position="38"/>
    </location>
</feature>
<feature type="compositionally biased region" description="Basic and acidic residues" evidence="1">
    <location>
        <begin position="17"/>
        <end position="26"/>
    </location>
</feature>
<protein>
    <recommendedName>
        <fullName evidence="8">FHA domain-containing protein</fullName>
    </recommendedName>
</protein>
<sequence>MDAVHAEFSVAGDDYLVRDAQTRNEENETSPSGVHRSVQFVDTPPVMSDESVFLGSRYLRQEIKNRDFNEPSEVEDEDDDVVKHLIGREPQLPEQCARACAPQSCRPASIRLLVFQHDPAKVAEPLKPHKAREVMLSGQNTYLIGSSPTCDVRVFPSEGIEVQAVHSRITFDGTSFVLQDLSFERNLRRQTRVLLNQRAVRVVRGDWLLLGACALQVTTVTKAFGWDRRPDMKEAAMRLDVLRLSKRKPRTRGIFLPVGFRLISTSGSGASSGSSGWGGSSGGPVMFGKGRDCDAQIFTASLAIEQFSVQLERGTCLLTPKATGINAGTYFLIGRDDPGLPSVNDRSGDTLNTERTQEAEAADVVKCTSKPLLLSENCVFRCGGCELEVIYVKSTAIPTDGKSKAAIEEQEHIQLLSNIPWLQPITHDRKLIVSLVRCGQRQRLVTGDVIYEIGDSANFLFIVIAGEVRLLSLSNSDDTDDMQALTERVTAGGFFGEVSLQGPSRSYNLAPSSDGLEYTENATATTVCEILAFAKEDFCGYLEIYMDVVRAHLRFVQAQDKLIRVASNDVPWLRGISLQKKRMVAENAEVARYVHGSVLFEDGKLFVPTASFHDSTPQLRGGLLVLTRGKVRVVRNKNGRQRQFKSLENETSEEEQQHLKGVPDVEEEEEDLDEWWNPNDPVIVVGSSSSPTMSNICDLSVRLEAYSTVECLFIAEAHIAHLVPGVSKQELSNDHPAVVQYSTPLASGNSLVTRRSHHSQVVTSGSGDDDSDGSDDDDHHPLGNSDGEGGRRRWRRKKRNKQLLEQTVLETQNDAQIPNALVLYMLAGAHRGDIHVVRNVATIGGWLSGADIELNDRYVSRSHAIIEYHDNKYWLYDSGSKWGTFVRLEEEKVVDVHPGNVFLAGEVEFTCLGSFPERNKSSICCIM</sequence>
<dbReference type="PROSITE" id="PS50006">
    <property type="entry name" value="FHA_DOMAIN"/>
    <property type="match status" value="2"/>
</dbReference>
<dbReference type="CDD" id="cd00038">
    <property type="entry name" value="CAP_ED"/>
    <property type="match status" value="1"/>
</dbReference>
<dbReference type="PROSITE" id="PS50042">
    <property type="entry name" value="CNMP_BINDING_3"/>
    <property type="match status" value="1"/>
</dbReference>
<dbReference type="Gene3D" id="2.60.120.10">
    <property type="entry name" value="Jelly Rolls"/>
    <property type="match status" value="1"/>
</dbReference>
<dbReference type="InterPro" id="IPR014710">
    <property type="entry name" value="RmlC-like_jellyroll"/>
</dbReference>
<feature type="domain" description="Cyclic nucleotide-binding" evidence="3">
    <location>
        <begin position="447"/>
        <end position="538"/>
    </location>
</feature>
<dbReference type="InterPro" id="IPR018490">
    <property type="entry name" value="cNMP-bd_dom_sf"/>
</dbReference>
<evidence type="ECO:0000313" key="7">
    <source>
        <dbReference type="Proteomes" id="UP000284657"/>
    </source>
</evidence>
<dbReference type="InterPro" id="IPR000253">
    <property type="entry name" value="FHA_dom"/>
</dbReference>
<dbReference type="SMART" id="SM00240">
    <property type="entry name" value="FHA"/>
    <property type="match status" value="2"/>
</dbReference>
<evidence type="ECO:0000259" key="3">
    <source>
        <dbReference type="PROSITE" id="PS50042"/>
    </source>
</evidence>
<comment type="caution">
    <text evidence="5">The sequence shown here is derived from an EMBL/GenBank/DDBJ whole genome shotgun (WGS) entry which is preliminary data.</text>
</comment>
<dbReference type="OrthoDB" id="687730at2759"/>
<dbReference type="Pfam" id="PF00498">
    <property type="entry name" value="FHA"/>
    <property type="match status" value="1"/>
</dbReference>
<evidence type="ECO:0000313" key="4">
    <source>
        <dbReference type="EMBL" id="RLN47419.1"/>
    </source>
</evidence>
<organism evidence="5 6">
    <name type="scientific">Phytophthora kernoviae</name>
    <dbReference type="NCBI Taxonomy" id="325452"/>
    <lineage>
        <taxon>Eukaryota</taxon>
        <taxon>Sar</taxon>
        <taxon>Stramenopiles</taxon>
        <taxon>Oomycota</taxon>
        <taxon>Peronosporomycetes</taxon>
        <taxon>Peronosporales</taxon>
        <taxon>Peronosporaceae</taxon>
        <taxon>Phytophthora</taxon>
    </lineage>
</organism>
<feature type="compositionally biased region" description="Acidic residues" evidence="1">
    <location>
        <begin position="767"/>
        <end position="776"/>
    </location>
</feature>
<dbReference type="EMBL" id="MBDO02000029">
    <property type="protein sequence ID" value="RLN66976.1"/>
    <property type="molecule type" value="Genomic_DNA"/>
</dbReference>
<name>A0A3F2RYV5_9STRA</name>
<feature type="domain" description="FHA" evidence="2">
    <location>
        <begin position="841"/>
        <end position="886"/>
    </location>
</feature>
<dbReference type="EMBL" id="MBAD02002449">
    <property type="protein sequence ID" value="RLN47419.1"/>
    <property type="molecule type" value="Genomic_DNA"/>
</dbReference>
<dbReference type="SMART" id="SM00100">
    <property type="entry name" value="cNMP"/>
    <property type="match status" value="1"/>
</dbReference>
<dbReference type="Proteomes" id="UP000284657">
    <property type="component" value="Unassembled WGS sequence"/>
</dbReference>
<evidence type="ECO:0000256" key="1">
    <source>
        <dbReference type="SAM" id="MobiDB-lite"/>
    </source>
</evidence>
<evidence type="ECO:0000313" key="6">
    <source>
        <dbReference type="Proteomes" id="UP000277300"/>
    </source>
</evidence>
<dbReference type="CDD" id="cd00060">
    <property type="entry name" value="FHA"/>
    <property type="match status" value="2"/>
</dbReference>
<dbReference type="SUPFAM" id="SSF49879">
    <property type="entry name" value="SMAD/FHA domain"/>
    <property type="match status" value="2"/>
</dbReference>
<dbReference type="Proteomes" id="UP000277300">
    <property type="component" value="Unassembled WGS sequence"/>
</dbReference>
<dbReference type="PANTHER" id="PTHR23011">
    <property type="entry name" value="CYCLIC NUCLEOTIDE-BINDING DOMAIN CONTAINING PROTEIN"/>
    <property type="match status" value="1"/>
</dbReference>
<dbReference type="PANTHER" id="PTHR23011:SF28">
    <property type="entry name" value="CYCLIC NUCLEOTIDE-BINDING DOMAIN CONTAINING PROTEIN"/>
    <property type="match status" value="1"/>
</dbReference>
<gene>
    <name evidence="4" type="ORF">BBJ29_006904</name>
    <name evidence="5" type="ORF">BBP00_00001917</name>
</gene>
<evidence type="ECO:0000313" key="5">
    <source>
        <dbReference type="EMBL" id="RLN66976.1"/>
    </source>
</evidence>